<protein>
    <recommendedName>
        <fullName evidence="3">Copper amine oxidase-like N-terminal domain-containing protein</fullName>
    </recommendedName>
</protein>
<dbReference type="SUPFAM" id="SSF69318">
    <property type="entry name" value="Integrin alpha N-terminal domain"/>
    <property type="match status" value="1"/>
</dbReference>
<reference evidence="2" key="1">
    <citation type="submission" date="2023-12" db="EMBL/GenBank/DDBJ databases">
        <title>Novel isolates from deep terrestrial aquifers shed light on the physiology and ecology of the class Limnochordia.</title>
        <authorList>
            <person name="Karnachuk O.V."/>
            <person name="Lukina A.P."/>
            <person name="Avakyan M.R."/>
            <person name="Kadnikov V."/>
            <person name="Begmatov S."/>
            <person name="Beletsky A.V."/>
            <person name="Mardanov A.V."/>
            <person name="Ravin N.V."/>
        </authorList>
    </citation>
    <scope>NUCLEOTIDE SEQUENCE [LARGE SCALE GENOMIC DNA]</scope>
    <source>
        <strain evidence="2">LN</strain>
    </source>
</reference>
<name>A0ABZ1BL36_9FIRM</name>
<proteinExistence type="predicted"/>
<evidence type="ECO:0000313" key="1">
    <source>
        <dbReference type="EMBL" id="WRP13235.1"/>
    </source>
</evidence>
<dbReference type="EMBL" id="CP141614">
    <property type="protein sequence ID" value="WRP13235.1"/>
    <property type="molecule type" value="Genomic_DNA"/>
</dbReference>
<evidence type="ECO:0000313" key="2">
    <source>
        <dbReference type="Proteomes" id="UP001333102"/>
    </source>
</evidence>
<dbReference type="RefSeq" id="WP_324667479.1">
    <property type="nucleotide sequence ID" value="NZ_CP141614.1"/>
</dbReference>
<dbReference type="InterPro" id="IPR028994">
    <property type="entry name" value="Integrin_alpha_N"/>
</dbReference>
<organism evidence="1 2">
    <name type="scientific">Geochorda subterranea</name>
    <dbReference type="NCBI Taxonomy" id="3109564"/>
    <lineage>
        <taxon>Bacteria</taxon>
        <taxon>Bacillati</taxon>
        <taxon>Bacillota</taxon>
        <taxon>Limnochordia</taxon>
        <taxon>Limnochordales</taxon>
        <taxon>Geochordaceae</taxon>
        <taxon>Geochorda</taxon>
    </lineage>
</organism>
<dbReference type="Proteomes" id="UP001333102">
    <property type="component" value="Chromosome"/>
</dbReference>
<accession>A0ABZ1BL36</accession>
<gene>
    <name evidence="1" type="ORF">VLY81_07150</name>
</gene>
<keyword evidence="2" id="KW-1185">Reference proteome</keyword>
<evidence type="ECO:0008006" key="3">
    <source>
        <dbReference type="Google" id="ProtNLM"/>
    </source>
</evidence>
<sequence length="492" mass="51874">MAAAAVLASLAATGAEEPRGSVAQAAAPTAPVAYVREAAAVLTGVQVLAPLPGPAGADRLVIGFSDRLEIGQLGADGRWRAEFTLHMPSGITALAVADLDGAGEQEIIAGSGGAGSLVRIRAVATRPVPVPVSGFLFGAARQLVVAELDGRPPTEVLAVNANGELFVYSAAAGGGYRRIWRSPPGLRASPLAAADLDGDGLSEVVVAGLDGVVTVYRWRPDGLQALGNAYPWGNVRAMTVASRAGEPPLLVVITDRDLVYVYRWDGQHLTAASAAYDADLRLRLDMEWAVAQVLETTRGAGSGTPPLVVEGAGPGGITILRVQADRVQLLGQTVWPGASPGYHRLADGRLLVIRPDQALDILRPVPADYLALVVDGRPWSLPPGTRMLWEGDRPLVDVEQLGRFAPVLVAHDRLSHQAWIVSSNDRVRVEADVPRADSQRASAPLPVAPRRDGSTGRLYVPLEVLEPLGWQVRYDPTVRQLTLRSPWPGGSS</sequence>